<dbReference type="RefSeq" id="WP_380008640.1">
    <property type="nucleotide sequence ID" value="NZ_JBHLYR010000031.1"/>
</dbReference>
<comment type="caution">
    <text evidence="5">The sequence shown here is derived from an EMBL/GenBank/DDBJ whole genome shotgun (WGS) entry which is preliminary data.</text>
</comment>
<organism evidence="5 6">
    <name type="scientific">Deinococcus oregonensis</name>
    <dbReference type="NCBI Taxonomy" id="1805970"/>
    <lineage>
        <taxon>Bacteria</taxon>
        <taxon>Thermotogati</taxon>
        <taxon>Deinococcota</taxon>
        <taxon>Deinococci</taxon>
        <taxon>Deinococcales</taxon>
        <taxon>Deinococcaceae</taxon>
        <taxon>Deinococcus</taxon>
    </lineage>
</organism>
<feature type="chain" id="PRO_5045533596" evidence="3">
    <location>
        <begin position="21"/>
        <end position="512"/>
    </location>
</feature>
<feature type="region of interest" description="Disordered" evidence="2">
    <location>
        <begin position="347"/>
        <end position="374"/>
    </location>
</feature>
<keyword evidence="1" id="KW-0175">Coiled coil</keyword>
<dbReference type="InterPro" id="IPR016047">
    <property type="entry name" value="M23ase_b-sheet_dom"/>
</dbReference>
<proteinExistence type="predicted"/>
<feature type="coiled-coil region" evidence="1">
    <location>
        <begin position="17"/>
        <end position="61"/>
    </location>
</feature>
<keyword evidence="6" id="KW-1185">Reference proteome</keyword>
<dbReference type="EMBL" id="JBHLYR010000031">
    <property type="protein sequence ID" value="MFB9992202.1"/>
    <property type="molecule type" value="Genomic_DNA"/>
</dbReference>
<evidence type="ECO:0000256" key="1">
    <source>
        <dbReference type="SAM" id="Coils"/>
    </source>
</evidence>
<name>A0ABV6AXF7_9DEIO</name>
<accession>A0ABV6AXF7</accession>
<sequence length="512" mass="56736">MRAGRQVVLLLVSAALLAGAQTTSERLEQLQRDLQQQRQLNAAQAQELERVRNTIQNLTVQQKATLTRLDGLGRNVTQLVNEVATLAARTRLAEQLLADTTAAKGRTETRVSRLQEDVRQILNTLYRERSGRYLQLLSQSRSLSDLLIRLNYNNISGKYNVKVIETLRSEVASLKQQEAQQAQQTAALKDLQTQRAEVLANLKERRQEQQTLLATLRKSEQGQRTIAAQTQAEQVLTGRTIDNLVGAVVQERARIEAERQRRLEEERQRRLAELRRIREAQERARREAARLEAVRVAQERAARIEAARLEAARREAARIQVAREQQQRAQAERERLVRQQEARALAQRNAEAAQSARRTAVQQEQQRLAQQQQQAEAAQVEVEQQIAPLPPSSGPTGFPLPGGQVSQDYGANGAQWVVLSAPGGTQAAATAAGNVIAATYYNSLGWVILVDHGSTVSAYFGLQDPQVSVGNRVAQGTPLGAIGGSPIFGPDRMAFQLNRVDGGTRQPVNPGF</sequence>
<evidence type="ECO:0000259" key="4">
    <source>
        <dbReference type="Pfam" id="PF01551"/>
    </source>
</evidence>
<reference evidence="5 6" key="1">
    <citation type="submission" date="2024-09" db="EMBL/GenBank/DDBJ databases">
        <authorList>
            <person name="Sun Q."/>
            <person name="Mori K."/>
        </authorList>
    </citation>
    <scope>NUCLEOTIDE SEQUENCE [LARGE SCALE GENOMIC DNA]</scope>
    <source>
        <strain evidence="5 6">JCM 13503</strain>
    </source>
</reference>
<evidence type="ECO:0000256" key="2">
    <source>
        <dbReference type="SAM" id="MobiDB-lite"/>
    </source>
</evidence>
<dbReference type="Gene3D" id="2.70.70.10">
    <property type="entry name" value="Glucose Permease (Domain IIA)"/>
    <property type="match status" value="1"/>
</dbReference>
<evidence type="ECO:0000256" key="3">
    <source>
        <dbReference type="SAM" id="SignalP"/>
    </source>
</evidence>
<gene>
    <name evidence="5" type="ORF">ACFFLM_09540</name>
</gene>
<evidence type="ECO:0000313" key="5">
    <source>
        <dbReference type="EMBL" id="MFB9992202.1"/>
    </source>
</evidence>
<dbReference type="Pfam" id="PF01551">
    <property type="entry name" value="Peptidase_M23"/>
    <property type="match status" value="1"/>
</dbReference>
<feature type="domain" description="M23ase beta-sheet core" evidence="4">
    <location>
        <begin position="418"/>
        <end position="509"/>
    </location>
</feature>
<dbReference type="Proteomes" id="UP001589733">
    <property type="component" value="Unassembled WGS sequence"/>
</dbReference>
<feature type="coiled-coil region" evidence="1">
    <location>
        <begin position="164"/>
        <end position="219"/>
    </location>
</feature>
<protein>
    <submittedName>
        <fullName evidence="5">Peptidoglycan DD-metalloendopeptidase family protein</fullName>
    </submittedName>
</protein>
<dbReference type="InterPro" id="IPR011055">
    <property type="entry name" value="Dup_hybrid_motif"/>
</dbReference>
<evidence type="ECO:0000313" key="6">
    <source>
        <dbReference type="Proteomes" id="UP001589733"/>
    </source>
</evidence>
<dbReference type="SUPFAM" id="SSF51261">
    <property type="entry name" value="Duplicated hybrid motif"/>
    <property type="match status" value="1"/>
</dbReference>
<keyword evidence="3" id="KW-0732">Signal</keyword>
<feature type="signal peptide" evidence="3">
    <location>
        <begin position="1"/>
        <end position="20"/>
    </location>
</feature>